<dbReference type="Proteomes" id="UP000001479">
    <property type="component" value="Chromosome"/>
</dbReference>
<reference evidence="2 3" key="1">
    <citation type="journal article" date="2009" name="Proc. Natl. Acad. Sci. U.S.A.">
        <title>Biogeography of the Sulfolobus islandicus pan-genome.</title>
        <authorList>
            <person name="Reno M.L."/>
            <person name="Held N.L."/>
            <person name="Fields C.J."/>
            <person name="Burke P.V."/>
            <person name="Whitaker R.J."/>
        </authorList>
    </citation>
    <scope>NUCLEOTIDE SEQUENCE [LARGE SCALE GENOMIC DNA]</scope>
    <source>
        <strain evidence="3">M.16.4 / Kamchatka #3</strain>
    </source>
</reference>
<keyword evidence="1" id="KW-1133">Transmembrane helix</keyword>
<proteinExistence type="predicted"/>
<accession>C4KL37</accession>
<dbReference type="InterPro" id="IPR036259">
    <property type="entry name" value="MFS_trans_sf"/>
</dbReference>
<name>C4KL37_SACI6</name>
<feature type="transmembrane region" description="Helical" evidence="1">
    <location>
        <begin position="6"/>
        <end position="30"/>
    </location>
</feature>
<organism evidence="2 3">
    <name type="scientific">Saccharolobus islandicus (strain M.16.4 / Kamchatka #3)</name>
    <name type="common">Sulfolobus islandicus</name>
    <dbReference type="NCBI Taxonomy" id="426118"/>
    <lineage>
        <taxon>Archaea</taxon>
        <taxon>Thermoproteota</taxon>
        <taxon>Thermoprotei</taxon>
        <taxon>Sulfolobales</taxon>
        <taxon>Sulfolobaceae</taxon>
        <taxon>Saccharolobus</taxon>
    </lineage>
</organism>
<dbReference type="SUPFAM" id="SSF103473">
    <property type="entry name" value="MFS general substrate transporter"/>
    <property type="match status" value="1"/>
</dbReference>
<dbReference type="KEGG" id="sid:M164_0372"/>
<keyword evidence="1" id="KW-0812">Transmembrane</keyword>
<protein>
    <submittedName>
        <fullName evidence="2">Uncharacterized protein</fullName>
    </submittedName>
</protein>
<dbReference type="Gene3D" id="1.20.1250.20">
    <property type="entry name" value="MFS general substrate transporter like domains"/>
    <property type="match status" value="1"/>
</dbReference>
<dbReference type="AlphaFoldDB" id="C4KL37"/>
<dbReference type="HOGENOM" id="CLU_1656961_0_0_2"/>
<feature type="transmembrane region" description="Helical" evidence="1">
    <location>
        <begin position="42"/>
        <end position="61"/>
    </location>
</feature>
<sequence>MSHNFLIVLAAVSLAYLGFNVRVPLMRVVIGKRMSKEELSTYFTITPLFSIVSPLISGFIAQESYTIDFVVAFIFIIIVIPILFIIKSIVPLTEEKPITTTSHIPFKEYSKLMREDRSGLIFALAVSCEQVYFWNKFFVYSALFYRDNKGKSTGVGNNA</sequence>
<dbReference type="EMBL" id="CP001402">
    <property type="protein sequence ID" value="ACR41002.1"/>
    <property type="molecule type" value="Genomic_DNA"/>
</dbReference>
<gene>
    <name evidence="2" type="ordered locus">M164_0372</name>
</gene>
<evidence type="ECO:0000256" key="1">
    <source>
        <dbReference type="SAM" id="Phobius"/>
    </source>
</evidence>
<evidence type="ECO:0000313" key="2">
    <source>
        <dbReference type="EMBL" id="ACR41002.1"/>
    </source>
</evidence>
<evidence type="ECO:0000313" key="3">
    <source>
        <dbReference type="Proteomes" id="UP000001479"/>
    </source>
</evidence>
<keyword evidence="1" id="KW-0472">Membrane</keyword>
<feature type="transmembrane region" description="Helical" evidence="1">
    <location>
        <begin position="67"/>
        <end position="86"/>
    </location>
</feature>